<dbReference type="EMBL" id="ML977516">
    <property type="protein sequence ID" value="KAF2125533.1"/>
    <property type="molecule type" value="Genomic_DNA"/>
</dbReference>
<dbReference type="Proteomes" id="UP000799771">
    <property type="component" value="Unassembled WGS sequence"/>
</dbReference>
<reference evidence="2" key="1">
    <citation type="journal article" date="2020" name="Stud. Mycol.">
        <title>101 Dothideomycetes genomes: a test case for predicting lifestyles and emergence of pathogens.</title>
        <authorList>
            <person name="Haridas S."/>
            <person name="Albert R."/>
            <person name="Binder M."/>
            <person name="Bloem J."/>
            <person name="Labutti K."/>
            <person name="Salamov A."/>
            <person name="Andreopoulos B."/>
            <person name="Baker S."/>
            <person name="Barry K."/>
            <person name="Bills G."/>
            <person name="Bluhm B."/>
            <person name="Cannon C."/>
            <person name="Castanera R."/>
            <person name="Culley D."/>
            <person name="Daum C."/>
            <person name="Ezra D."/>
            <person name="Gonzalez J."/>
            <person name="Henrissat B."/>
            <person name="Kuo A."/>
            <person name="Liang C."/>
            <person name="Lipzen A."/>
            <person name="Lutzoni F."/>
            <person name="Magnuson J."/>
            <person name="Mondo S."/>
            <person name="Nolan M."/>
            <person name="Ohm R."/>
            <person name="Pangilinan J."/>
            <person name="Park H.-J."/>
            <person name="Ramirez L."/>
            <person name="Alfaro M."/>
            <person name="Sun H."/>
            <person name="Tritt A."/>
            <person name="Yoshinaga Y."/>
            <person name="Zwiers L.-H."/>
            <person name="Turgeon B."/>
            <person name="Goodwin S."/>
            <person name="Spatafora J."/>
            <person name="Crous P."/>
            <person name="Grigoriev I."/>
        </authorList>
    </citation>
    <scope>NUCLEOTIDE SEQUENCE</scope>
    <source>
        <strain evidence="2">CBS 119687</strain>
    </source>
</reference>
<gene>
    <name evidence="2" type="ORF">P153DRAFT_115165</name>
</gene>
<organism evidence="2 3">
    <name type="scientific">Dothidotthia symphoricarpi CBS 119687</name>
    <dbReference type="NCBI Taxonomy" id="1392245"/>
    <lineage>
        <taxon>Eukaryota</taxon>
        <taxon>Fungi</taxon>
        <taxon>Dikarya</taxon>
        <taxon>Ascomycota</taxon>
        <taxon>Pezizomycotina</taxon>
        <taxon>Dothideomycetes</taxon>
        <taxon>Pleosporomycetidae</taxon>
        <taxon>Pleosporales</taxon>
        <taxon>Dothidotthiaceae</taxon>
        <taxon>Dothidotthia</taxon>
    </lineage>
</organism>
<proteinExistence type="predicted"/>
<protein>
    <submittedName>
        <fullName evidence="2">Uncharacterized protein</fullName>
    </submittedName>
</protein>
<feature type="compositionally biased region" description="Basic residues" evidence="1">
    <location>
        <begin position="7"/>
        <end position="16"/>
    </location>
</feature>
<accession>A0A6A6A2Z1</accession>
<dbReference type="RefSeq" id="XP_033519925.1">
    <property type="nucleotide sequence ID" value="XM_033661935.1"/>
</dbReference>
<keyword evidence="3" id="KW-1185">Reference proteome</keyword>
<evidence type="ECO:0000256" key="1">
    <source>
        <dbReference type="SAM" id="MobiDB-lite"/>
    </source>
</evidence>
<dbReference type="GeneID" id="54402367"/>
<evidence type="ECO:0000313" key="3">
    <source>
        <dbReference type="Proteomes" id="UP000799771"/>
    </source>
</evidence>
<sequence>MYCTARNKQRATRLRGRPPQTRSTWTNTWLQPSARLWPVSQATKRPGGEASIANAVPLESGSGEALGVGNRRSVSSEETCHLVGGSSARHDASQHTTVEFNKFQQRRRARRRKRRAVSIKPDTAGWVGLRAGARRRRDTRESIQPDACVHVGVGEATIRRALTWKSESEVKFGRAYRSPELVITTGMVSNTAVRN</sequence>
<feature type="region of interest" description="Disordered" evidence="1">
    <location>
        <begin position="1"/>
        <end position="23"/>
    </location>
</feature>
<evidence type="ECO:0000313" key="2">
    <source>
        <dbReference type="EMBL" id="KAF2125533.1"/>
    </source>
</evidence>
<dbReference type="AlphaFoldDB" id="A0A6A6A2Z1"/>
<name>A0A6A6A2Z1_9PLEO</name>